<proteinExistence type="predicted"/>
<dbReference type="GO" id="GO:0016747">
    <property type="term" value="F:acyltransferase activity, transferring groups other than amino-acyl groups"/>
    <property type="evidence" value="ECO:0007669"/>
    <property type="project" value="InterPro"/>
</dbReference>
<dbReference type="PROSITE" id="PS51186">
    <property type="entry name" value="GNAT"/>
    <property type="match status" value="1"/>
</dbReference>
<dbReference type="Gene3D" id="3.40.630.30">
    <property type="match status" value="1"/>
</dbReference>
<evidence type="ECO:0000313" key="4">
    <source>
        <dbReference type="EMBL" id="TDD86587.1"/>
    </source>
</evidence>
<name>A0A4V2YWS9_9PSEU</name>
<evidence type="ECO:0000256" key="1">
    <source>
        <dbReference type="ARBA" id="ARBA00022679"/>
    </source>
</evidence>
<dbReference type="RefSeq" id="WP_132684375.1">
    <property type="nucleotide sequence ID" value="NZ_SMLA01000028.1"/>
</dbReference>
<sequence>MTLQPLATAVQRAYTADLDASDFYRMLRLRVDVFVVEQECPYPELDGRDLEDSTRHFWVDSADDYVLGYLRLLEDPDGTYRIGRVCTAKSARGLGIGRKLMRAAVAEVQNSPAVLSAQAYAKDFYASFGFVEAGDEYLEDGIPHVEMRREPRRAGVAAGRRM</sequence>
<dbReference type="AlphaFoldDB" id="A0A4V2YWS9"/>
<accession>A0A4V2YWS9</accession>
<dbReference type="PANTHER" id="PTHR43877:SF2">
    <property type="entry name" value="AMINOALKYLPHOSPHONATE N-ACETYLTRANSFERASE-RELATED"/>
    <property type="match status" value="1"/>
</dbReference>
<keyword evidence="1 4" id="KW-0808">Transferase</keyword>
<dbReference type="EMBL" id="SMLA01000028">
    <property type="protein sequence ID" value="TDD86587.1"/>
    <property type="molecule type" value="Genomic_DNA"/>
</dbReference>
<dbReference type="SUPFAM" id="SSF55729">
    <property type="entry name" value="Acyl-CoA N-acyltransferases (Nat)"/>
    <property type="match status" value="1"/>
</dbReference>
<protein>
    <submittedName>
        <fullName evidence="4">GNAT family N-acetyltransferase</fullName>
    </submittedName>
</protein>
<keyword evidence="2" id="KW-0012">Acyltransferase</keyword>
<dbReference type="InterPro" id="IPR050832">
    <property type="entry name" value="Bact_Acetyltransf"/>
</dbReference>
<evidence type="ECO:0000313" key="5">
    <source>
        <dbReference type="Proteomes" id="UP000294723"/>
    </source>
</evidence>
<dbReference type="PANTHER" id="PTHR43877">
    <property type="entry name" value="AMINOALKYLPHOSPHONATE N-ACETYLTRANSFERASE-RELATED-RELATED"/>
    <property type="match status" value="1"/>
</dbReference>
<dbReference type="Pfam" id="PF13673">
    <property type="entry name" value="Acetyltransf_10"/>
    <property type="match status" value="1"/>
</dbReference>
<evidence type="ECO:0000259" key="3">
    <source>
        <dbReference type="PROSITE" id="PS51186"/>
    </source>
</evidence>
<comment type="caution">
    <text evidence="4">The sequence shown here is derived from an EMBL/GenBank/DDBJ whole genome shotgun (WGS) entry which is preliminary data.</text>
</comment>
<dbReference type="InterPro" id="IPR016181">
    <property type="entry name" value="Acyl_CoA_acyltransferase"/>
</dbReference>
<gene>
    <name evidence="4" type="ORF">E1202_18325</name>
</gene>
<dbReference type="CDD" id="cd04301">
    <property type="entry name" value="NAT_SF"/>
    <property type="match status" value="1"/>
</dbReference>
<reference evidence="4 5" key="1">
    <citation type="submission" date="2019-03" db="EMBL/GenBank/DDBJ databases">
        <title>Draft genome sequences of novel Actinobacteria.</title>
        <authorList>
            <person name="Sahin N."/>
            <person name="Ay H."/>
            <person name="Saygin H."/>
        </authorList>
    </citation>
    <scope>NUCLEOTIDE SEQUENCE [LARGE SCALE GENOMIC DNA]</scope>
    <source>
        <strain evidence="4 5">5K548</strain>
    </source>
</reference>
<keyword evidence="5" id="KW-1185">Reference proteome</keyword>
<dbReference type="Proteomes" id="UP000294723">
    <property type="component" value="Unassembled WGS sequence"/>
</dbReference>
<evidence type="ECO:0000256" key="2">
    <source>
        <dbReference type="ARBA" id="ARBA00023315"/>
    </source>
</evidence>
<dbReference type="InterPro" id="IPR000182">
    <property type="entry name" value="GNAT_dom"/>
</dbReference>
<organism evidence="4 5">
    <name type="scientific">Saccharopolyspora karakumensis</name>
    <dbReference type="NCBI Taxonomy" id="2530386"/>
    <lineage>
        <taxon>Bacteria</taxon>
        <taxon>Bacillati</taxon>
        <taxon>Actinomycetota</taxon>
        <taxon>Actinomycetes</taxon>
        <taxon>Pseudonocardiales</taxon>
        <taxon>Pseudonocardiaceae</taxon>
        <taxon>Saccharopolyspora</taxon>
    </lineage>
</organism>
<feature type="domain" description="N-acetyltransferase" evidence="3">
    <location>
        <begin position="13"/>
        <end position="152"/>
    </location>
</feature>